<reference evidence="1 2" key="1">
    <citation type="submission" date="2019-05" db="EMBL/GenBank/DDBJ databases">
        <authorList>
            <consortium name="Pathogen Informatics"/>
        </authorList>
    </citation>
    <scope>NUCLEOTIDE SEQUENCE [LARGE SCALE GENOMIC DNA]</scope>
    <source>
        <strain evidence="1 2">NCTC12971</strain>
    </source>
</reference>
<evidence type="ECO:0000313" key="1">
    <source>
        <dbReference type="EMBL" id="VTP67109.1"/>
    </source>
</evidence>
<gene>
    <name evidence="1" type="ORF">NCTC12971_04941</name>
</gene>
<sequence>MRYQNDFTGLLKQADADGNYRDDASRLEFYNGFVNTSDIDGRNAAIHATTIRV</sequence>
<organism evidence="1 2">
    <name type="scientific">Serratia rubidaea</name>
    <name type="common">Serratia marinorubra</name>
    <dbReference type="NCBI Taxonomy" id="61652"/>
    <lineage>
        <taxon>Bacteria</taxon>
        <taxon>Pseudomonadati</taxon>
        <taxon>Pseudomonadota</taxon>
        <taxon>Gammaproteobacteria</taxon>
        <taxon>Enterobacterales</taxon>
        <taxon>Yersiniaceae</taxon>
        <taxon>Serratia</taxon>
    </lineage>
</organism>
<dbReference type="AlphaFoldDB" id="A0A4U9HWZ0"/>
<accession>A0A4U9HWZ0</accession>
<dbReference type="Proteomes" id="UP000307968">
    <property type="component" value="Chromosome"/>
</dbReference>
<dbReference type="EMBL" id="LR590463">
    <property type="protein sequence ID" value="VTP67109.1"/>
    <property type="molecule type" value="Genomic_DNA"/>
</dbReference>
<evidence type="ECO:0000313" key="2">
    <source>
        <dbReference type="Proteomes" id="UP000307968"/>
    </source>
</evidence>
<proteinExistence type="predicted"/>
<protein>
    <submittedName>
        <fullName evidence="1">Uncharacterized protein</fullName>
    </submittedName>
</protein>
<name>A0A4U9HWZ0_SERRU</name>